<gene>
    <name evidence="2" type="ORF">SAMN06296036_10212</name>
</gene>
<reference evidence="3" key="1">
    <citation type="submission" date="2017-04" db="EMBL/GenBank/DDBJ databases">
        <authorList>
            <person name="Varghese N."/>
            <person name="Submissions S."/>
        </authorList>
    </citation>
    <scope>NUCLEOTIDE SEQUENCE [LARGE SCALE GENOMIC DNA]</scope>
    <source>
        <strain evidence="3">RKEM611</strain>
    </source>
</reference>
<dbReference type="OrthoDB" id="9978162at2"/>
<dbReference type="STRING" id="1513793.SAMN06296036_10212"/>
<dbReference type="EMBL" id="FWZT01000002">
    <property type="protein sequence ID" value="SME93228.1"/>
    <property type="molecule type" value="Genomic_DNA"/>
</dbReference>
<dbReference type="RefSeq" id="WP_132315722.1">
    <property type="nucleotide sequence ID" value="NZ_FWZT01000002.1"/>
</dbReference>
<protein>
    <submittedName>
        <fullName evidence="2">Fimbrial assembly protein (PilN)</fullName>
    </submittedName>
</protein>
<accession>A0A1Y6B7U5</accession>
<organism evidence="2 3">
    <name type="scientific">Pseudobacteriovorax antillogorgiicola</name>
    <dbReference type="NCBI Taxonomy" id="1513793"/>
    <lineage>
        <taxon>Bacteria</taxon>
        <taxon>Pseudomonadati</taxon>
        <taxon>Bdellovibrionota</taxon>
        <taxon>Oligoflexia</taxon>
        <taxon>Oligoflexales</taxon>
        <taxon>Pseudobacteriovoracaceae</taxon>
        <taxon>Pseudobacteriovorax</taxon>
    </lineage>
</organism>
<evidence type="ECO:0000313" key="3">
    <source>
        <dbReference type="Proteomes" id="UP000192907"/>
    </source>
</evidence>
<evidence type="ECO:0000313" key="2">
    <source>
        <dbReference type="EMBL" id="SME93228.1"/>
    </source>
</evidence>
<proteinExistence type="predicted"/>
<feature type="coiled-coil region" evidence="1">
    <location>
        <begin position="40"/>
        <end position="91"/>
    </location>
</feature>
<keyword evidence="3" id="KW-1185">Reference proteome</keyword>
<evidence type="ECO:0000256" key="1">
    <source>
        <dbReference type="SAM" id="Coils"/>
    </source>
</evidence>
<dbReference type="AlphaFoldDB" id="A0A1Y6B7U5"/>
<keyword evidence="1" id="KW-0175">Coiled coil</keyword>
<dbReference type="Proteomes" id="UP000192907">
    <property type="component" value="Unassembled WGS sequence"/>
</dbReference>
<sequence length="253" mass="28696">MISINLTPVEELENQYWWIPDAVALGVSLLLSIVTVQLYLDGLQSEVDDLNEEIARYERDFRSMRSDIDQFNDLNDKITKLESKKTSLKRITESKLIRYLPVILIENLQNLRPEGLWFNRVSFIDQGGEGNERRNQPEGGTNLAEIKNGEFPVSIEIEGAAFSHTIIAEFMTSLKATQNQEADASDVRTQLFFNKVAIDIAEITSVQQGDGSTDITSFKLNLGFKERLVTAADREKLTQFIKSFKDNGQAIMR</sequence>
<name>A0A1Y6B7U5_9BACT</name>